<evidence type="ECO:0000256" key="1">
    <source>
        <dbReference type="SAM" id="MobiDB-lite"/>
    </source>
</evidence>
<evidence type="ECO:0000313" key="3">
    <source>
        <dbReference type="Proteomes" id="UP001174909"/>
    </source>
</evidence>
<comment type="caution">
    <text evidence="2">The sequence shown here is derived from an EMBL/GenBank/DDBJ whole genome shotgun (WGS) entry which is preliminary data.</text>
</comment>
<name>A0AA35S8C6_GEOBA</name>
<proteinExistence type="predicted"/>
<dbReference type="AlphaFoldDB" id="A0AA35S8C6"/>
<organism evidence="2 3">
    <name type="scientific">Geodia barretti</name>
    <name type="common">Barrett's horny sponge</name>
    <dbReference type="NCBI Taxonomy" id="519541"/>
    <lineage>
        <taxon>Eukaryota</taxon>
        <taxon>Metazoa</taxon>
        <taxon>Porifera</taxon>
        <taxon>Demospongiae</taxon>
        <taxon>Heteroscleromorpha</taxon>
        <taxon>Tetractinellida</taxon>
        <taxon>Astrophorina</taxon>
        <taxon>Geodiidae</taxon>
        <taxon>Geodia</taxon>
    </lineage>
</organism>
<evidence type="ECO:0000313" key="2">
    <source>
        <dbReference type="EMBL" id="CAI8023796.1"/>
    </source>
</evidence>
<accession>A0AA35S8C6</accession>
<feature type="compositionally biased region" description="Polar residues" evidence="1">
    <location>
        <begin position="202"/>
        <end position="216"/>
    </location>
</feature>
<dbReference type="EMBL" id="CASHTH010002031">
    <property type="protein sequence ID" value="CAI8023796.1"/>
    <property type="molecule type" value="Genomic_DNA"/>
</dbReference>
<feature type="compositionally biased region" description="Basic and acidic residues" evidence="1">
    <location>
        <begin position="169"/>
        <end position="189"/>
    </location>
</feature>
<dbReference type="Proteomes" id="UP001174909">
    <property type="component" value="Unassembled WGS sequence"/>
</dbReference>
<sequence>MAEAITALLISSWKCEPHRPVRGEEKGGHVISKKRGIRKVFAKYGGWYPPDAWVEGDLDNMKRLMHAKGVEMFGVFDYRERNKHGVYSSGKTDVLEKIRDFFGQGNKTHFILYFTGHGDQEGSWVIPVTTAVPRKRRETQPYKRDGTCVGHCSDSSVASPSAAFAQVEVHTDAPSDAPESRKTPEKRDTPVSFNDRNLHSPACSSPDTLPSIQPGQRQAVKLKSLYQKALRERPEPTMEWNDLIKYQDVVGLWDECSTGNSDRRLMLILECCHSGRWVQKVNGAFVIELEEVDEESGSIEIKRKSEERHDICIQAACGPSEATKVATNQLSSVFTRTFVTAQRRSNFEKFVLTFLDHFLVLNLVSIARSLSGCQFSPVSSKCRPFGGIQFFDSFDDMYLNT</sequence>
<feature type="region of interest" description="Disordered" evidence="1">
    <location>
        <begin position="168"/>
        <end position="216"/>
    </location>
</feature>
<gene>
    <name evidence="2" type="ORF">GBAR_LOCUS13892</name>
</gene>
<keyword evidence="3" id="KW-1185">Reference proteome</keyword>
<reference evidence="2" key="1">
    <citation type="submission" date="2023-03" db="EMBL/GenBank/DDBJ databases">
        <authorList>
            <person name="Steffen K."/>
            <person name="Cardenas P."/>
        </authorList>
    </citation>
    <scope>NUCLEOTIDE SEQUENCE</scope>
</reference>
<protein>
    <submittedName>
        <fullName evidence="2">Uncharacterized protein</fullName>
    </submittedName>
</protein>